<evidence type="ECO:0000313" key="2">
    <source>
        <dbReference type="Proteomes" id="UP000004994"/>
    </source>
</evidence>
<keyword evidence="2" id="KW-1185">Reference proteome</keyword>
<dbReference type="Gramene" id="Solyc01g049720.1.1">
    <property type="protein sequence ID" value="Solyc01g049720.1.1"/>
    <property type="gene ID" value="Solyc01g049720.1"/>
</dbReference>
<organism evidence="1">
    <name type="scientific">Solanum lycopersicum</name>
    <name type="common">Tomato</name>
    <name type="synonym">Lycopersicon esculentum</name>
    <dbReference type="NCBI Taxonomy" id="4081"/>
    <lineage>
        <taxon>Eukaryota</taxon>
        <taxon>Viridiplantae</taxon>
        <taxon>Streptophyta</taxon>
        <taxon>Embryophyta</taxon>
        <taxon>Tracheophyta</taxon>
        <taxon>Spermatophyta</taxon>
        <taxon>Magnoliopsida</taxon>
        <taxon>eudicotyledons</taxon>
        <taxon>Gunneridae</taxon>
        <taxon>Pentapetalae</taxon>
        <taxon>asterids</taxon>
        <taxon>lamiids</taxon>
        <taxon>Solanales</taxon>
        <taxon>Solanaceae</taxon>
        <taxon>Solanoideae</taxon>
        <taxon>Solaneae</taxon>
        <taxon>Solanum</taxon>
        <taxon>Solanum subgen. Lycopersicon</taxon>
    </lineage>
</organism>
<reference evidence="1" key="1">
    <citation type="journal article" date="2012" name="Nature">
        <title>The tomato genome sequence provides insights into fleshy fruit evolution.</title>
        <authorList>
            <consortium name="Tomato Genome Consortium"/>
        </authorList>
    </citation>
    <scope>NUCLEOTIDE SEQUENCE [LARGE SCALE GENOMIC DNA]</scope>
    <source>
        <strain evidence="1">cv. Heinz 1706</strain>
    </source>
</reference>
<accession>K4AVF3</accession>
<proteinExistence type="predicted"/>
<dbReference type="EnsemblPlants" id="Solyc01g049720.1.1">
    <property type="protein sequence ID" value="Solyc01g049720.1.1"/>
    <property type="gene ID" value="Solyc01g049720.1"/>
</dbReference>
<evidence type="ECO:0000313" key="1">
    <source>
        <dbReference type="EnsemblPlants" id="Solyc01g049720.1.1"/>
    </source>
</evidence>
<sequence length="83" mass="9324">MEINFLCNFQACLSAPLIKHCGPPVPLYATNGKIIQSWIPLVEIFYSNYTLIVLDLEACNDQLTNPSPFQGPILYKLSKKIIP</sequence>
<dbReference type="InParanoid" id="K4AVF3"/>
<dbReference type="AlphaFoldDB" id="K4AVF3"/>
<dbReference type="Proteomes" id="UP000004994">
    <property type="component" value="Chromosome 1"/>
</dbReference>
<name>K4AVF3_SOLLC</name>
<reference evidence="1" key="2">
    <citation type="submission" date="2015-06" db="UniProtKB">
        <authorList>
            <consortium name="EnsemblPlants"/>
        </authorList>
    </citation>
    <scope>IDENTIFICATION</scope>
    <source>
        <strain evidence="1">cv. Heinz 1706</strain>
    </source>
</reference>
<dbReference type="HOGENOM" id="CLU_2546937_0_0_1"/>
<protein>
    <submittedName>
        <fullName evidence="1">Uncharacterized protein</fullName>
    </submittedName>
</protein>
<dbReference type="PaxDb" id="4081-Solyc01g049720.1.1"/>